<dbReference type="GO" id="GO:0005506">
    <property type="term" value="F:iron ion binding"/>
    <property type="evidence" value="ECO:0007669"/>
    <property type="project" value="InterPro"/>
</dbReference>
<dbReference type="Proteomes" id="UP001186944">
    <property type="component" value="Unassembled WGS sequence"/>
</dbReference>
<name>A0AA88XFX2_PINIB</name>
<evidence type="ECO:0000256" key="1">
    <source>
        <dbReference type="ARBA" id="ARBA00010617"/>
    </source>
</evidence>
<dbReference type="NCBIfam" id="NF003314">
    <property type="entry name" value="PRK04322.1"/>
    <property type="match status" value="1"/>
</dbReference>
<dbReference type="InterPro" id="IPR017972">
    <property type="entry name" value="Cyt_P450_CS"/>
</dbReference>
<comment type="cofactor">
    <cofactor evidence="6">
        <name>heme</name>
        <dbReference type="ChEBI" id="CHEBI:30413"/>
    </cofactor>
</comment>
<dbReference type="InterPro" id="IPR002833">
    <property type="entry name" value="PTH2"/>
</dbReference>
<organism evidence="8 9">
    <name type="scientific">Pinctada imbricata</name>
    <name type="common">Atlantic pearl-oyster</name>
    <name type="synonym">Pinctada martensii</name>
    <dbReference type="NCBI Taxonomy" id="66713"/>
    <lineage>
        <taxon>Eukaryota</taxon>
        <taxon>Metazoa</taxon>
        <taxon>Spiralia</taxon>
        <taxon>Lophotrochozoa</taxon>
        <taxon>Mollusca</taxon>
        <taxon>Bivalvia</taxon>
        <taxon>Autobranchia</taxon>
        <taxon>Pteriomorphia</taxon>
        <taxon>Pterioida</taxon>
        <taxon>Pterioidea</taxon>
        <taxon>Pteriidae</taxon>
        <taxon>Pinctada</taxon>
    </lineage>
</organism>
<keyword evidence="7" id="KW-0472">Membrane</keyword>
<dbReference type="InterPro" id="IPR001128">
    <property type="entry name" value="Cyt_P450"/>
</dbReference>
<dbReference type="GO" id="GO:0020037">
    <property type="term" value="F:heme binding"/>
    <property type="evidence" value="ECO:0007669"/>
    <property type="project" value="InterPro"/>
</dbReference>
<keyword evidence="7" id="KW-1133">Transmembrane helix</keyword>
<dbReference type="EC" id="3.1.1.29" evidence="2"/>
<feature type="binding site" description="axial binding residue" evidence="6">
    <location>
        <position position="489"/>
    </location>
    <ligand>
        <name>heme</name>
        <dbReference type="ChEBI" id="CHEBI:30413"/>
    </ligand>
    <ligandPart>
        <name>Fe</name>
        <dbReference type="ChEBI" id="CHEBI:18248"/>
    </ligandPart>
</feature>
<evidence type="ECO:0000256" key="7">
    <source>
        <dbReference type="SAM" id="Phobius"/>
    </source>
</evidence>
<evidence type="ECO:0000256" key="2">
    <source>
        <dbReference type="ARBA" id="ARBA00013260"/>
    </source>
</evidence>
<dbReference type="InterPro" id="IPR050196">
    <property type="entry name" value="Cytochrome_P450_Monoox"/>
</dbReference>
<keyword evidence="9" id="KW-1185">Reference proteome</keyword>
<dbReference type="GO" id="GO:0004045">
    <property type="term" value="F:peptidyl-tRNA hydrolase activity"/>
    <property type="evidence" value="ECO:0007669"/>
    <property type="project" value="UniProtKB-EC"/>
</dbReference>
<dbReference type="InterPro" id="IPR036396">
    <property type="entry name" value="Cyt_P450_sf"/>
</dbReference>
<dbReference type="CDD" id="cd20659">
    <property type="entry name" value="CYP4B_4F-like"/>
    <property type="match status" value="1"/>
</dbReference>
<comment type="similarity">
    <text evidence="4">Belongs to the PTH2 family.</text>
</comment>
<keyword evidence="6" id="KW-0479">Metal-binding</keyword>
<dbReference type="FunFam" id="3.40.1490.10:FF:000001">
    <property type="entry name" value="Peptidyl-tRNA hydrolase 2"/>
    <property type="match status" value="1"/>
</dbReference>
<dbReference type="AlphaFoldDB" id="A0AA88XFX2"/>
<dbReference type="Pfam" id="PF00067">
    <property type="entry name" value="p450"/>
    <property type="match status" value="1"/>
</dbReference>
<protein>
    <recommendedName>
        <fullName evidence="2">peptidyl-tRNA hydrolase</fullName>
        <ecNumber evidence="2">3.1.1.29</ecNumber>
    </recommendedName>
</protein>
<comment type="similarity">
    <text evidence="1">Belongs to the cytochrome P450 family.</text>
</comment>
<feature type="transmembrane region" description="Helical" evidence="7">
    <location>
        <begin position="48"/>
        <end position="67"/>
    </location>
</feature>
<dbReference type="Gene3D" id="1.10.630.10">
    <property type="entry name" value="Cytochrome P450"/>
    <property type="match status" value="1"/>
</dbReference>
<gene>
    <name evidence="8" type="ORF">FSP39_011928</name>
</gene>
<evidence type="ECO:0000256" key="4">
    <source>
        <dbReference type="ARBA" id="ARBA00038050"/>
    </source>
</evidence>
<dbReference type="NCBIfam" id="TIGR00283">
    <property type="entry name" value="arch_pth2"/>
    <property type="match status" value="1"/>
</dbReference>
<proteinExistence type="inferred from homology"/>
<comment type="catalytic activity">
    <reaction evidence="5">
        <text>an N-acyl-L-alpha-aminoacyl-tRNA + H2O = an N-acyl-L-amino acid + a tRNA + H(+)</text>
        <dbReference type="Rhea" id="RHEA:54448"/>
        <dbReference type="Rhea" id="RHEA-COMP:10123"/>
        <dbReference type="Rhea" id="RHEA-COMP:13883"/>
        <dbReference type="ChEBI" id="CHEBI:15377"/>
        <dbReference type="ChEBI" id="CHEBI:15378"/>
        <dbReference type="ChEBI" id="CHEBI:59874"/>
        <dbReference type="ChEBI" id="CHEBI:78442"/>
        <dbReference type="ChEBI" id="CHEBI:138191"/>
        <dbReference type="EC" id="3.1.1.29"/>
    </reaction>
</comment>
<dbReference type="PANTHER" id="PTHR24291:SF201">
    <property type="entry name" value="CYTOCHROME P450, FAMILY 4, SUBFAMILY B, POLYPEPTIDE 7"/>
    <property type="match status" value="1"/>
</dbReference>
<sequence>MLNCNRITFAALTDHDKNNNNNNNTYRHKDNTLIMATQAELISSVPQLLMSVVCAYVLYCIVDYLLMYHRMKTVSDKLTQFGPFHYLWGHLHLFSDTTENTMIVKKLVQETRTKIYCTWFTFLLPTFSICHPDTVRNIMKSSEPKPTKFIGSPYRFLLRWIGDGLLVSSGKKWERNRRLLTPAFHFDILKPYVTVYNQSADAFLENLAEMKETGKSFDITNLVTLATLDTMMKCALSFETNVQREGKNHPYVHAVKRLSQLLLQRVFTPWFHRDFFYYLSPSGREYAKLTDYVHDFADEIIKSRRLTLEKDPSRLNKRRLDFIDILLAARDSDGEGLSDKEIRSEVDTFLFAGHDTTASALSWIIYCLGRYQDDQEKVYKEVQEVVGDRTDIQWEDLSKFKYMTMMIKEIMRLYPPVPVISRRLTRPMDFDGTVIPENFTVDIMIIHSNCHPDIWPNPSEFNPERFSEDKAKNRDPYSYVPFSAGPRNCIGQNFAMNELKVFAARLVKRDILATAVNVLYFITSSSEIQPLVAWEQNEGDSAKAVALGIGVGFVVGWFMRGRWMRPGFKIQSGGNPNVQAQDGLVARETGEYKLIIVVRTDLKMGKGKVAAQCSHAAVHAAETLARKNPDQFMKWRSSGQPKVVVKTESEESLNELAIKARSLGLNASLIRDAGRTQIAPGSVTVLGVGPGPESLVNSVTGHLKLY</sequence>
<dbReference type="PANTHER" id="PTHR24291">
    <property type="entry name" value="CYTOCHROME P450 FAMILY 4"/>
    <property type="match status" value="1"/>
</dbReference>
<dbReference type="PROSITE" id="PS00086">
    <property type="entry name" value="CYTOCHROME_P450"/>
    <property type="match status" value="1"/>
</dbReference>
<dbReference type="GO" id="GO:0016705">
    <property type="term" value="F:oxidoreductase activity, acting on paired donors, with incorporation or reduction of molecular oxygen"/>
    <property type="evidence" value="ECO:0007669"/>
    <property type="project" value="InterPro"/>
</dbReference>
<reference evidence="8" key="1">
    <citation type="submission" date="2019-08" db="EMBL/GenBank/DDBJ databases">
        <title>The improved chromosome-level genome for the pearl oyster Pinctada fucata martensii using PacBio sequencing and Hi-C.</title>
        <authorList>
            <person name="Zheng Z."/>
        </authorList>
    </citation>
    <scope>NUCLEOTIDE SEQUENCE</scope>
    <source>
        <strain evidence="8">ZZ-2019</strain>
        <tissue evidence="8">Adductor muscle</tissue>
    </source>
</reference>
<evidence type="ECO:0000256" key="6">
    <source>
        <dbReference type="PIRSR" id="PIRSR602401-1"/>
    </source>
</evidence>
<dbReference type="Gene3D" id="3.40.1490.10">
    <property type="entry name" value="Bit1"/>
    <property type="match status" value="1"/>
</dbReference>
<comment type="caution">
    <text evidence="8">The sequence shown here is derived from an EMBL/GenBank/DDBJ whole genome shotgun (WGS) entry which is preliminary data.</text>
</comment>
<keyword evidence="7" id="KW-0812">Transmembrane</keyword>
<evidence type="ECO:0000313" key="9">
    <source>
        <dbReference type="Proteomes" id="UP001186944"/>
    </source>
</evidence>
<keyword evidence="3" id="KW-0378">Hydrolase</keyword>
<dbReference type="InterPro" id="IPR002401">
    <property type="entry name" value="Cyt_P450_E_grp-I"/>
</dbReference>
<keyword evidence="6" id="KW-0408">Iron</keyword>
<dbReference type="PRINTS" id="PR00385">
    <property type="entry name" value="P450"/>
</dbReference>
<dbReference type="EMBL" id="VSWD01000013">
    <property type="protein sequence ID" value="KAK3084346.1"/>
    <property type="molecule type" value="Genomic_DNA"/>
</dbReference>
<dbReference type="SUPFAM" id="SSF102462">
    <property type="entry name" value="Peptidyl-tRNA hydrolase II"/>
    <property type="match status" value="1"/>
</dbReference>
<dbReference type="CDD" id="cd02430">
    <property type="entry name" value="PTH2"/>
    <property type="match status" value="1"/>
</dbReference>
<dbReference type="PRINTS" id="PR00463">
    <property type="entry name" value="EP450I"/>
</dbReference>
<keyword evidence="6" id="KW-0349">Heme</keyword>
<dbReference type="InterPro" id="IPR023476">
    <property type="entry name" value="Pep_tRNA_hydro_II_dom_sf"/>
</dbReference>
<dbReference type="SUPFAM" id="SSF48264">
    <property type="entry name" value="Cytochrome P450"/>
    <property type="match status" value="1"/>
</dbReference>
<evidence type="ECO:0000256" key="5">
    <source>
        <dbReference type="ARBA" id="ARBA00048707"/>
    </source>
</evidence>
<dbReference type="GO" id="GO:0004497">
    <property type="term" value="F:monooxygenase activity"/>
    <property type="evidence" value="ECO:0007669"/>
    <property type="project" value="InterPro"/>
</dbReference>
<accession>A0AA88XFX2</accession>
<evidence type="ECO:0000256" key="3">
    <source>
        <dbReference type="ARBA" id="ARBA00022801"/>
    </source>
</evidence>
<evidence type="ECO:0000313" key="8">
    <source>
        <dbReference type="EMBL" id="KAK3084346.1"/>
    </source>
</evidence>
<dbReference type="Pfam" id="PF01981">
    <property type="entry name" value="PTH2"/>
    <property type="match status" value="1"/>
</dbReference>